<proteinExistence type="predicted"/>
<dbReference type="SUPFAM" id="SSF110296">
    <property type="entry name" value="Oligoxyloglucan reducing end-specific cellobiohydrolase"/>
    <property type="match status" value="2"/>
</dbReference>
<reference evidence="4 5" key="1">
    <citation type="submission" date="2019-06" db="EMBL/GenBank/DDBJ databases">
        <title>Sorghum-associated microbial communities from plants grown in Nebraska, USA.</title>
        <authorList>
            <person name="Schachtman D."/>
        </authorList>
    </citation>
    <scope>NUCLEOTIDE SEQUENCE [LARGE SCALE GENOMIC DNA]</scope>
    <source>
        <strain evidence="4 5">110</strain>
    </source>
</reference>
<dbReference type="EMBL" id="VFPD01000001">
    <property type="protein sequence ID" value="TQM23265.1"/>
    <property type="molecule type" value="Genomic_DNA"/>
</dbReference>
<feature type="signal peptide" evidence="2">
    <location>
        <begin position="1"/>
        <end position="19"/>
    </location>
</feature>
<dbReference type="InterPro" id="IPR052025">
    <property type="entry name" value="Xyloglucanase_GH74"/>
</dbReference>
<evidence type="ECO:0000256" key="1">
    <source>
        <dbReference type="ARBA" id="ARBA00022729"/>
    </source>
</evidence>
<dbReference type="PANTHER" id="PTHR43739">
    <property type="entry name" value="XYLOGLUCANASE (EUROFUNG)"/>
    <property type="match status" value="1"/>
</dbReference>
<dbReference type="NCBIfam" id="TIGR04183">
    <property type="entry name" value="Por_Secre_tail"/>
    <property type="match status" value="1"/>
</dbReference>
<feature type="domain" description="Secretion system C-terminal sorting" evidence="3">
    <location>
        <begin position="865"/>
        <end position="928"/>
    </location>
</feature>
<protein>
    <submittedName>
        <fullName evidence="4">Putative secreted protein (Por secretion system target)</fullName>
    </submittedName>
</protein>
<dbReference type="CDD" id="cd15482">
    <property type="entry name" value="Sialidase_non-viral"/>
    <property type="match status" value="1"/>
</dbReference>
<name>A0A543ENU5_9FLAO</name>
<keyword evidence="5" id="KW-1185">Reference proteome</keyword>
<sequence>MKLKIYPVAAVLLCTYMNAQHNTLKNNQKHLQKLYAQYDRNLKQLHKAAKATGIPPNEYYEEDYKRTMDPVTGRTNFEGLVKVNEDIIAGKYKAAQPMSFISSYNSSASRKIVNEPWIERGPYDVGGRTRAIMYDPNDPTGKRVFAGGISGGLWVNQDPSVITNEWQPLSTFWANTSVSCITYDPNNPQVFYVGTGETETGDAKGSGIWKSTDGGATWIQIFTIPVTYSNGIGNGNFYINDVKVRNNNGVSEVYAGVSGTYVATPSFNAGWQGLNQAGLYKSTDGGATFTKNTNLLALDTTTNTTSTTGYSIQQIEIGTDNSVWVSTRTARFSNIDSGGRIFKSADGNTFNQVYNVGNAGARVNFCLSKTDPNKIYAFMQGSSTTTEPIRIARSADGGVTWQATNNAAPVLTLPAATDTSIPANDFTRGQSFYDLVIAADPQDDNTVYIGGVDLYKSTNGGGTWSQISKWSDNNNMASLQVSTVHADQHAIVFNPFNNYASKEMMFGNDGGVYFVPDKTNIGTAGAFSARNTRYNVTQFYTAMLNPTKTPVDEELLAGAQDNGSWWLYGVPQSNNFLSKFAGTGGDGMYTEYDDLDTYEISSYTNNNHYLLASNVYNLIAGTNANLGHFTNEIALDRINDVFYSYRSGLTLFRTSGLSATATSFTNNVVTVGTAQSGEQISWMKVSPYTTASTTLFVGTNLGRIFKVANANTTAYAATLLTSPIAGTVSDIEFGANENEIIITFSNYNLTSVFYSTDGGTTWQNKEGNLPDMPVRTVLRNPDNPNEVIIGTEMGVWGTTNFLATTPEWSSVTGNIGNIRITNLDYRPTTKTVLVSTYGRGAWTTQNTLPALSTAETKSKRDLNIIYPNPSKGISHLRFDTAKYSSVDISIVDGSGRLVYSKKNVKSDEEFGQNLVPGNYILKAESKGEIVYSGNFLVLGRTGGDND</sequence>
<gene>
    <name evidence="4" type="ORF">FB551_3000</name>
</gene>
<dbReference type="RefSeq" id="WP_226798700.1">
    <property type="nucleotide sequence ID" value="NZ_VFPD01000001.1"/>
</dbReference>
<organism evidence="4 5">
    <name type="scientific">Chryseobacterium aquifrigidense</name>
    <dbReference type="NCBI Taxonomy" id="558021"/>
    <lineage>
        <taxon>Bacteria</taxon>
        <taxon>Pseudomonadati</taxon>
        <taxon>Bacteroidota</taxon>
        <taxon>Flavobacteriia</taxon>
        <taxon>Flavobacteriales</taxon>
        <taxon>Weeksellaceae</taxon>
        <taxon>Chryseobacterium group</taxon>
        <taxon>Chryseobacterium</taxon>
    </lineage>
</organism>
<dbReference type="InterPro" id="IPR026444">
    <property type="entry name" value="Secre_tail"/>
</dbReference>
<evidence type="ECO:0000313" key="5">
    <source>
        <dbReference type="Proteomes" id="UP000316437"/>
    </source>
</evidence>
<dbReference type="Pfam" id="PF18962">
    <property type="entry name" value="Por_Secre_tail"/>
    <property type="match status" value="1"/>
</dbReference>
<dbReference type="Gene3D" id="2.130.10.10">
    <property type="entry name" value="YVTN repeat-like/Quinoprotein amine dehydrogenase"/>
    <property type="match status" value="3"/>
</dbReference>
<dbReference type="GO" id="GO:0010411">
    <property type="term" value="P:xyloglucan metabolic process"/>
    <property type="evidence" value="ECO:0007669"/>
    <property type="project" value="TreeGrafter"/>
</dbReference>
<dbReference type="InterPro" id="IPR015943">
    <property type="entry name" value="WD40/YVTN_repeat-like_dom_sf"/>
</dbReference>
<evidence type="ECO:0000259" key="3">
    <source>
        <dbReference type="Pfam" id="PF18962"/>
    </source>
</evidence>
<keyword evidence="1 2" id="KW-0732">Signal</keyword>
<evidence type="ECO:0000313" key="4">
    <source>
        <dbReference type="EMBL" id="TQM23265.1"/>
    </source>
</evidence>
<evidence type="ECO:0000256" key="2">
    <source>
        <dbReference type="SAM" id="SignalP"/>
    </source>
</evidence>
<feature type="chain" id="PRO_5021988995" evidence="2">
    <location>
        <begin position="20"/>
        <end position="946"/>
    </location>
</feature>
<dbReference type="Proteomes" id="UP000316437">
    <property type="component" value="Unassembled WGS sequence"/>
</dbReference>
<accession>A0A543ENU5</accession>
<comment type="caution">
    <text evidence="4">The sequence shown here is derived from an EMBL/GenBank/DDBJ whole genome shotgun (WGS) entry which is preliminary data.</text>
</comment>
<dbReference type="AlphaFoldDB" id="A0A543ENU5"/>
<dbReference type="PANTHER" id="PTHR43739:SF5">
    <property type="entry name" value="EXO-ALPHA-SIALIDASE"/>
    <property type="match status" value="1"/>
</dbReference>